<dbReference type="PROSITE" id="PS51387">
    <property type="entry name" value="FAD_PCMH"/>
    <property type="match status" value="1"/>
</dbReference>
<evidence type="ECO:0000313" key="8">
    <source>
        <dbReference type="Proteomes" id="UP001597145"/>
    </source>
</evidence>
<dbReference type="SUPFAM" id="SSF56176">
    <property type="entry name" value="FAD-binding/transporter-associated domain-like"/>
    <property type="match status" value="1"/>
</dbReference>
<dbReference type="Proteomes" id="UP001597145">
    <property type="component" value="Unassembled WGS sequence"/>
</dbReference>
<dbReference type="Pfam" id="PF01565">
    <property type="entry name" value="FAD_binding_4"/>
    <property type="match status" value="1"/>
</dbReference>
<keyword evidence="5" id="KW-0560">Oxidoreductase</keyword>
<dbReference type="PANTHER" id="PTHR42973:SF39">
    <property type="entry name" value="FAD-BINDING PCMH-TYPE DOMAIN-CONTAINING PROTEIN"/>
    <property type="match status" value="1"/>
</dbReference>
<dbReference type="InterPro" id="IPR036318">
    <property type="entry name" value="FAD-bd_PCMH-like_sf"/>
</dbReference>
<dbReference type="InterPro" id="IPR006094">
    <property type="entry name" value="Oxid_FAD_bind_N"/>
</dbReference>
<dbReference type="EMBL" id="JBHUCP010000028">
    <property type="protein sequence ID" value="MFD1534152.1"/>
    <property type="molecule type" value="Genomic_DNA"/>
</dbReference>
<protein>
    <submittedName>
        <fullName evidence="7">FAD-binding oxidoreductase</fullName>
    </submittedName>
</protein>
<feature type="domain" description="FAD-binding PCMH-type" evidence="6">
    <location>
        <begin position="31"/>
        <end position="194"/>
    </location>
</feature>
<gene>
    <name evidence="7" type="ORF">ACFSCY_32515</name>
</gene>
<dbReference type="Gene3D" id="3.30.43.10">
    <property type="entry name" value="Uridine Diphospho-n-acetylenolpyruvylglucosamine Reductase, domain 2"/>
    <property type="match status" value="1"/>
</dbReference>
<evidence type="ECO:0000313" key="7">
    <source>
        <dbReference type="EMBL" id="MFD1534152.1"/>
    </source>
</evidence>
<keyword evidence="3" id="KW-0285">Flavoprotein</keyword>
<dbReference type="PROSITE" id="PS00862">
    <property type="entry name" value="OX2_COVAL_FAD"/>
    <property type="match status" value="1"/>
</dbReference>
<dbReference type="InterPro" id="IPR006093">
    <property type="entry name" value="Oxy_OxRdtase_FAD_BS"/>
</dbReference>
<dbReference type="Gene3D" id="3.40.462.20">
    <property type="match status" value="1"/>
</dbReference>
<comment type="caution">
    <text evidence="7">The sequence shown here is derived from an EMBL/GenBank/DDBJ whole genome shotgun (WGS) entry which is preliminary data.</text>
</comment>
<keyword evidence="4" id="KW-0274">FAD</keyword>
<dbReference type="PANTHER" id="PTHR42973">
    <property type="entry name" value="BINDING OXIDOREDUCTASE, PUTATIVE (AFU_ORTHOLOGUE AFUA_1G17690)-RELATED"/>
    <property type="match status" value="1"/>
</dbReference>
<comment type="cofactor">
    <cofactor evidence="1">
        <name>FAD</name>
        <dbReference type="ChEBI" id="CHEBI:57692"/>
    </cofactor>
</comment>
<dbReference type="InterPro" id="IPR016166">
    <property type="entry name" value="FAD-bd_PCMH"/>
</dbReference>
<reference evidence="8" key="1">
    <citation type="journal article" date="2019" name="Int. J. Syst. Evol. Microbiol.">
        <title>The Global Catalogue of Microorganisms (GCM) 10K type strain sequencing project: providing services to taxonomists for standard genome sequencing and annotation.</title>
        <authorList>
            <consortium name="The Broad Institute Genomics Platform"/>
            <consortium name="The Broad Institute Genome Sequencing Center for Infectious Disease"/>
            <person name="Wu L."/>
            <person name="Ma J."/>
        </authorList>
    </citation>
    <scope>NUCLEOTIDE SEQUENCE [LARGE SCALE GENOMIC DNA]</scope>
    <source>
        <strain evidence="8">JCM 12165</strain>
    </source>
</reference>
<dbReference type="RefSeq" id="WP_343984490.1">
    <property type="nucleotide sequence ID" value="NZ_BAAAJG010000023.1"/>
</dbReference>
<evidence type="ECO:0000256" key="3">
    <source>
        <dbReference type="ARBA" id="ARBA00022630"/>
    </source>
</evidence>
<evidence type="ECO:0000256" key="5">
    <source>
        <dbReference type="ARBA" id="ARBA00023002"/>
    </source>
</evidence>
<comment type="similarity">
    <text evidence="2">Belongs to the oxygen-dependent FAD-linked oxidoreductase family.</text>
</comment>
<accession>A0ABW4FUD7</accession>
<evidence type="ECO:0000256" key="1">
    <source>
        <dbReference type="ARBA" id="ARBA00001974"/>
    </source>
</evidence>
<dbReference type="InterPro" id="IPR016167">
    <property type="entry name" value="FAD-bd_PCMH_sub1"/>
</dbReference>
<evidence type="ECO:0000256" key="4">
    <source>
        <dbReference type="ARBA" id="ARBA00022827"/>
    </source>
</evidence>
<name>A0ABW4FUD7_9PSEU</name>
<evidence type="ECO:0000259" key="6">
    <source>
        <dbReference type="PROSITE" id="PS51387"/>
    </source>
</evidence>
<dbReference type="Gene3D" id="3.30.465.10">
    <property type="match status" value="1"/>
</dbReference>
<organism evidence="7 8">
    <name type="scientific">Pseudonocardia aurantiaca</name>
    <dbReference type="NCBI Taxonomy" id="75290"/>
    <lineage>
        <taxon>Bacteria</taxon>
        <taxon>Bacillati</taxon>
        <taxon>Actinomycetota</taxon>
        <taxon>Actinomycetes</taxon>
        <taxon>Pseudonocardiales</taxon>
        <taxon>Pseudonocardiaceae</taxon>
        <taxon>Pseudonocardia</taxon>
    </lineage>
</organism>
<keyword evidence="8" id="KW-1185">Reference proteome</keyword>
<proteinExistence type="inferred from homology"/>
<dbReference type="InterPro" id="IPR050416">
    <property type="entry name" value="FAD-linked_Oxidoreductase"/>
</dbReference>
<sequence length="409" mass="43239">MGAVLERVQGPVFRPGENDFDEERSGFQTAHRHRPDLVVAATGPQDVRAAVTYAAEHGMPVAVQATGHGLGVPIDGGVLISTRRMTGVTIDPAARTARVAAGVRWQQVVDAAARHGLGPLSGSSPSVGAVGYTLGGGLGLLARTYGWAIDRVRSVEMVAPDGRLVTANPAPALFQDLRGAAGVVTAMEIGLVPVTRLYGGGLYADTAHVPALLDAYREWTADLPVELTTSVGLIPYPDVDVVPEPLRGRYAAHVRIAFDGPTAEGERLVAPLRAAVPLLRDTLGELAYTDSASIHNDPRQPHAYTGTNALLRELDPAVLRAVVELTGPQAPLPCIVQLNHLGGALRRPSAVPDAGPHRQAGYLLRVVSVLDGTGRQLPAHRRLLDAVAPWTLGSSPNFVFGPQEEHQRR</sequence>
<evidence type="ECO:0000256" key="2">
    <source>
        <dbReference type="ARBA" id="ARBA00005466"/>
    </source>
</evidence>
<dbReference type="InterPro" id="IPR016169">
    <property type="entry name" value="FAD-bd_PCMH_sub2"/>
</dbReference>